<evidence type="ECO:0000256" key="1">
    <source>
        <dbReference type="ARBA" id="ARBA00004196"/>
    </source>
</evidence>
<feature type="transmembrane region" description="Helical" evidence="4">
    <location>
        <begin position="21"/>
        <end position="44"/>
    </location>
</feature>
<keyword evidence="3" id="KW-0676">Redox-active center</keyword>
<keyword evidence="4" id="KW-0812">Transmembrane</keyword>
<accession>A0A366E6C2</accession>
<evidence type="ECO:0000256" key="2">
    <source>
        <dbReference type="ARBA" id="ARBA00022748"/>
    </source>
</evidence>
<feature type="domain" description="Thioredoxin" evidence="5">
    <location>
        <begin position="84"/>
        <end position="244"/>
    </location>
</feature>
<reference evidence="6 7" key="1">
    <citation type="submission" date="2018-06" db="EMBL/GenBank/DDBJ databases">
        <title>Genomic Encyclopedia of Type Strains, Phase IV (KMG-IV): sequencing the most valuable type-strain genomes for metagenomic binning, comparative biology and taxonomic classification.</title>
        <authorList>
            <person name="Goeker M."/>
        </authorList>
    </citation>
    <scope>NUCLEOTIDE SEQUENCE [LARGE SCALE GENOMIC DNA]</scope>
    <source>
        <strain evidence="6 7">DSM 25619</strain>
    </source>
</reference>
<dbReference type="NCBIfam" id="NF047696">
    <property type="entry name" value="ThlDiSintTplARhiz"/>
    <property type="match status" value="1"/>
</dbReference>
<proteinExistence type="predicted"/>
<evidence type="ECO:0000256" key="3">
    <source>
        <dbReference type="ARBA" id="ARBA00023284"/>
    </source>
</evidence>
<dbReference type="GO" id="GO:0016853">
    <property type="term" value="F:isomerase activity"/>
    <property type="evidence" value="ECO:0007669"/>
    <property type="project" value="UniProtKB-KW"/>
</dbReference>
<keyword evidence="2" id="KW-0201">Cytochrome c-type biogenesis</keyword>
<dbReference type="EMBL" id="QNRH01000002">
    <property type="protein sequence ID" value="RBO97941.1"/>
    <property type="molecule type" value="Genomic_DNA"/>
</dbReference>
<dbReference type="PROSITE" id="PS00194">
    <property type="entry name" value="THIOREDOXIN_1"/>
    <property type="match status" value="1"/>
</dbReference>
<dbReference type="InterPro" id="IPR036249">
    <property type="entry name" value="Thioredoxin-like_sf"/>
</dbReference>
<dbReference type="Gene3D" id="3.40.30.10">
    <property type="entry name" value="Glutaredoxin"/>
    <property type="match status" value="1"/>
</dbReference>
<dbReference type="PANTHER" id="PTHR42852:SF13">
    <property type="entry name" value="PROTEIN DIPZ"/>
    <property type="match status" value="1"/>
</dbReference>
<sequence>MSKKNDTMAEDNKKTKPKSAISPKMILFAGIAGLLAGAIAVYVMEPPSGNVVPTQNTASNAAASTGDDAKCALNQEQLAKLSAAATGDVAAMQPSDKPALLTHLQFDAPDGAKTTIGDMKGKTLLVNLWASWCAPCREEMPALDKLQTEQGSDDFEVVALNIDTGDISKPKNFLNEIGVEKLGFYRDASLTVFNDLKRRGLAFGLPVTLLIDETGCQIAAMNGPAHWAGQDAVNLVNVAKNLRR</sequence>
<dbReference type="AlphaFoldDB" id="A0A366E6C2"/>
<dbReference type="CDD" id="cd02966">
    <property type="entry name" value="TlpA_like_family"/>
    <property type="match status" value="1"/>
</dbReference>
<evidence type="ECO:0000259" key="5">
    <source>
        <dbReference type="PROSITE" id="PS51352"/>
    </source>
</evidence>
<comment type="subcellular location">
    <subcellularLocation>
        <location evidence="1">Cell envelope</location>
    </subcellularLocation>
</comment>
<dbReference type="InterPro" id="IPR017937">
    <property type="entry name" value="Thioredoxin_CS"/>
</dbReference>
<dbReference type="InterPro" id="IPR050553">
    <property type="entry name" value="Thioredoxin_ResA/DsbE_sf"/>
</dbReference>
<evidence type="ECO:0000313" key="7">
    <source>
        <dbReference type="Proteomes" id="UP000252893"/>
    </source>
</evidence>
<dbReference type="Pfam" id="PF08534">
    <property type="entry name" value="Redoxin"/>
    <property type="match status" value="1"/>
</dbReference>
<protein>
    <submittedName>
        <fullName evidence="6">Thiol-disulfide isomerase/thioredoxin</fullName>
    </submittedName>
</protein>
<dbReference type="InterPro" id="IPR013740">
    <property type="entry name" value="Redoxin"/>
</dbReference>
<gene>
    <name evidence="6" type="ORF">DFR47_102732</name>
</gene>
<dbReference type="SUPFAM" id="SSF52833">
    <property type="entry name" value="Thioredoxin-like"/>
    <property type="match status" value="1"/>
</dbReference>
<dbReference type="GO" id="GO:0030313">
    <property type="term" value="C:cell envelope"/>
    <property type="evidence" value="ECO:0007669"/>
    <property type="project" value="UniProtKB-SubCell"/>
</dbReference>
<keyword evidence="4" id="KW-1133">Transmembrane helix</keyword>
<keyword evidence="4" id="KW-0472">Membrane</keyword>
<keyword evidence="6" id="KW-0413">Isomerase</keyword>
<dbReference type="GO" id="GO:0015036">
    <property type="term" value="F:disulfide oxidoreductase activity"/>
    <property type="evidence" value="ECO:0007669"/>
    <property type="project" value="UniProtKB-ARBA"/>
</dbReference>
<keyword evidence="7" id="KW-1185">Reference proteome</keyword>
<dbReference type="PROSITE" id="PS51352">
    <property type="entry name" value="THIOREDOXIN_2"/>
    <property type="match status" value="1"/>
</dbReference>
<name>A0A366E6C2_9HYPH</name>
<comment type="caution">
    <text evidence="6">The sequence shown here is derived from an EMBL/GenBank/DDBJ whole genome shotgun (WGS) entry which is preliminary data.</text>
</comment>
<dbReference type="PANTHER" id="PTHR42852">
    <property type="entry name" value="THIOL:DISULFIDE INTERCHANGE PROTEIN DSBE"/>
    <property type="match status" value="1"/>
</dbReference>
<dbReference type="GO" id="GO:0017004">
    <property type="term" value="P:cytochrome complex assembly"/>
    <property type="evidence" value="ECO:0007669"/>
    <property type="project" value="UniProtKB-KW"/>
</dbReference>
<organism evidence="6 7">
    <name type="scientific">Pseudochrobactrum asaccharolyticum</name>
    <dbReference type="NCBI Taxonomy" id="354351"/>
    <lineage>
        <taxon>Bacteria</taxon>
        <taxon>Pseudomonadati</taxon>
        <taxon>Pseudomonadota</taxon>
        <taxon>Alphaproteobacteria</taxon>
        <taxon>Hyphomicrobiales</taxon>
        <taxon>Brucellaceae</taxon>
        <taxon>Pseudochrobactrum</taxon>
    </lineage>
</organism>
<dbReference type="Proteomes" id="UP000252893">
    <property type="component" value="Unassembled WGS sequence"/>
</dbReference>
<evidence type="ECO:0000256" key="4">
    <source>
        <dbReference type="SAM" id="Phobius"/>
    </source>
</evidence>
<dbReference type="InterPro" id="IPR013766">
    <property type="entry name" value="Thioredoxin_domain"/>
</dbReference>
<evidence type="ECO:0000313" key="6">
    <source>
        <dbReference type="EMBL" id="RBO97941.1"/>
    </source>
</evidence>